<feature type="domain" description="Major facilitator superfamily (MFS) profile" evidence="7">
    <location>
        <begin position="1"/>
        <end position="400"/>
    </location>
</feature>
<feature type="transmembrane region" description="Helical" evidence="6">
    <location>
        <begin position="287"/>
        <end position="305"/>
    </location>
</feature>
<sequence>MRKTRTTRTADSALRRRLRPLHLAVALQGTLLWVPIEKLFMVDIGFTAASIGLMAAAYAAVVPLLEIPSGVLADRWSRRGVLVVAAVALLLCSLLGGLSNGVVGYVVSALFLGVYFAMYSGTVDSMVYDTVLEETGAGEGFERRIGRLRLVESLAYVASAVAGGVLAGATSPRVTYFATVPFAALSVVALLRFREPRLHRSEAPKPLREHVAVTLRTVTRHPDVRLLVVVGALGGAVVQLLFEFGPLWLVALSVSAFLYGPYWAAMTATLGLGGLLAGRLALARVRMVLAVTAVMLGAALVLVQGDAVPQVVAAQVLLVMALVVVGIHLSQRLHDAVPSAVRAGVASGVGTATWLTFLPSALVFGWVAEAHGPSVAGWLVVGLLVAIGAGMCWIAVREPRSHRAENSMEDDPASSLGSNGRSIPIGTPTEGNHP</sequence>
<protein>
    <submittedName>
        <fullName evidence="8">MFS transporter</fullName>
    </submittedName>
</protein>
<dbReference type="GO" id="GO:0005886">
    <property type="term" value="C:plasma membrane"/>
    <property type="evidence" value="ECO:0007669"/>
    <property type="project" value="UniProtKB-SubCell"/>
</dbReference>
<feature type="region of interest" description="Disordered" evidence="5">
    <location>
        <begin position="403"/>
        <end position="434"/>
    </location>
</feature>
<dbReference type="InterPro" id="IPR020846">
    <property type="entry name" value="MFS_dom"/>
</dbReference>
<name>A0A5Q6S0A0_9ACTN</name>
<feature type="transmembrane region" description="Helical" evidence="6">
    <location>
        <begin position="376"/>
        <end position="396"/>
    </location>
</feature>
<dbReference type="InterPro" id="IPR036259">
    <property type="entry name" value="MFS_trans_sf"/>
</dbReference>
<dbReference type="InterPro" id="IPR053160">
    <property type="entry name" value="MFS_DHA3_Transporter"/>
</dbReference>
<dbReference type="PANTHER" id="PTHR23530:SF1">
    <property type="entry name" value="PERMEASE, MAJOR FACILITATOR SUPERFAMILY-RELATED"/>
    <property type="match status" value="1"/>
</dbReference>
<evidence type="ECO:0000256" key="3">
    <source>
        <dbReference type="ARBA" id="ARBA00022989"/>
    </source>
</evidence>
<dbReference type="InterPro" id="IPR011701">
    <property type="entry name" value="MFS"/>
</dbReference>
<feature type="transmembrane region" description="Helical" evidence="6">
    <location>
        <begin position="341"/>
        <end position="364"/>
    </location>
</feature>
<dbReference type="GO" id="GO:0022857">
    <property type="term" value="F:transmembrane transporter activity"/>
    <property type="evidence" value="ECO:0007669"/>
    <property type="project" value="InterPro"/>
</dbReference>
<gene>
    <name evidence="8" type="ORF">FE697_009365</name>
</gene>
<comment type="caution">
    <text evidence="8">The sequence shown here is derived from an EMBL/GenBank/DDBJ whole genome shotgun (WGS) entry which is preliminary data.</text>
</comment>
<keyword evidence="3 6" id="KW-1133">Transmembrane helix</keyword>
<feature type="transmembrane region" description="Helical" evidence="6">
    <location>
        <begin position="102"/>
        <end position="119"/>
    </location>
</feature>
<dbReference type="EMBL" id="VDFQ02000002">
    <property type="protein sequence ID" value="KAA1423763.1"/>
    <property type="molecule type" value="Genomic_DNA"/>
</dbReference>
<evidence type="ECO:0000256" key="5">
    <source>
        <dbReference type="SAM" id="MobiDB-lite"/>
    </source>
</evidence>
<evidence type="ECO:0000259" key="7">
    <source>
        <dbReference type="PROSITE" id="PS50850"/>
    </source>
</evidence>
<feature type="transmembrane region" description="Helical" evidence="6">
    <location>
        <begin position="262"/>
        <end position="282"/>
    </location>
</feature>
<dbReference type="Pfam" id="PF07690">
    <property type="entry name" value="MFS_1"/>
    <property type="match status" value="1"/>
</dbReference>
<dbReference type="SUPFAM" id="SSF103473">
    <property type="entry name" value="MFS general substrate transporter"/>
    <property type="match status" value="1"/>
</dbReference>
<dbReference type="Gene3D" id="1.20.1250.20">
    <property type="entry name" value="MFS general substrate transporter like domains"/>
    <property type="match status" value="1"/>
</dbReference>
<feature type="transmembrane region" description="Helical" evidence="6">
    <location>
        <begin position="79"/>
        <end position="96"/>
    </location>
</feature>
<feature type="transmembrane region" description="Helical" evidence="6">
    <location>
        <begin position="150"/>
        <end position="169"/>
    </location>
</feature>
<keyword evidence="2 6" id="KW-0812">Transmembrane</keyword>
<keyword evidence="4 6" id="KW-0472">Membrane</keyword>
<organism evidence="8 9">
    <name type="scientific">Mumia zhuanghuii</name>
    <dbReference type="NCBI Taxonomy" id="2585211"/>
    <lineage>
        <taxon>Bacteria</taxon>
        <taxon>Bacillati</taxon>
        <taxon>Actinomycetota</taxon>
        <taxon>Actinomycetes</taxon>
        <taxon>Propionibacteriales</taxon>
        <taxon>Nocardioidaceae</taxon>
        <taxon>Mumia</taxon>
    </lineage>
</organism>
<dbReference type="Proteomes" id="UP000307768">
    <property type="component" value="Unassembled WGS sequence"/>
</dbReference>
<feature type="transmembrane region" description="Helical" evidence="6">
    <location>
        <begin position="175"/>
        <end position="193"/>
    </location>
</feature>
<evidence type="ECO:0000313" key="8">
    <source>
        <dbReference type="EMBL" id="KAA1423763.1"/>
    </source>
</evidence>
<reference evidence="8 9" key="1">
    <citation type="submission" date="2019-09" db="EMBL/GenBank/DDBJ databases">
        <title>Mumia zhuanghuii sp. nov. isolated from the intestinal contents of plateau pika (Ochotona curzoniae) in the Qinghai-Tibet plateau of China.</title>
        <authorList>
            <person name="Tian Z."/>
        </authorList>
    </citation>
    <scope>NUCLEOTIDE SEQUENCE [LARGE SCALE GENOMIC DNA]</scope>
    <source>
        <strain evidence="9">350</strain>
    </source>
</reference>
<comment type="subcellular location">
    <subcellularLocation>
        <location evidence="1">Cell membrane</location>
        <topology evidence="1">Multi-pass membrane protein</topology>
    </subcellularLocation>
</comment>
<dbReference type="OrthoDB" id="3513479at2"/>
<feature type="transmembrane region" description="Helical" evidence="6">
    <location>
        <begin position="21"/>
        <end position="40"/>
    </location>
</feature>
<proteinExistence type="predicted"/>
<dbReference type="PROSITE" id="PS50850">
    <property type="entry name" value="MFS"/>
    <property type="match status" value="1"/>
</dbReference>
<evidence type="ECO:0000256" key="2">
    <source>
        <dbReference type="ARBA" id="ARBA00022692"/>
    </source>
</evidence>
<accession>A0A5Q6S0A0</accession>
<evidence type="ECO:0000256" key="6">
    <source>
        <dbReference type="SAM" id="Phobius"/>
    </source>
</evidence>
<feature type="transmembrane region" description="Helical" evidence="6">
    <location>
        <begin position="311"/>
        <end position="329"/>
    </location>
</feature>
<dbReference type="AlphaFoldDB" id="A0A5Q6S0A0"/>
<feature type="transmembrane region" description="Helical" evidence="6">
    <location>
        <begin position="46"/>
        <end position="67"/>
    </location>
</feature>
<evidence type="ECO:0000313" key="9">
    <source>
        <dbReference type="Proteomes" id="UP000307768"/>
    </source>
</evidence>
<evidence type="ECO:0000256" key="4">
    <source>
        <dbReference type="ARBA" id="ARBA00023136"/>
    </source>
</evidence>
<dbReference type="RefSeq" id="WP_149769282.1">
    <property type="nucleotide sequence ID" value="NZ_VDFQ02000002.1"/>
</dbReference>
<evidence type="ECO:0000256" key="1">
    <source>
        <dbReference type="ARBA" id="ARBA00004651"/>
    </source>
</evidence>
<feature type="transmembrane region" description="Helical" evidence="6">
    <location>
        <begin position="224"/>
        <end position="242"/>
    </location>
</feature>
<dbReference type="PANTHER" id="PTHR23530">
    <property type="entry name" value="TRANSPORT PROTEIN-RELATED"/>
    <property type="match status" value="1"/>
</dbReference>